<dbReference type="PANTHER" id="PTHR24068">
    <property type="entry name" value="UBIQUITIN-CONJUGATING ENZYME E2"/>
    <property type="match status" value="1"/>
</dbReference>
<evidence type="ECO:0000256" key="8">
    <source>
        <dbReference type="ARBA" id="ARBA00063081"/>
    </source>
</evidence>
<evidence type="ECO:0000256" key="9">
    <source>
        <dbReference type="ARBA" id="ARBA00072436"/>
    </source>
</evidence>
<evidence type="ECO:0000313" key="18">
    <source>
        <dbReference type="Proteomes" id="UP000293045"/>
    </source>
</evidence>
<keyword evidence="6" id="KW-0007">Acetylation</keyword>
<comment type="subunit">
    <text evidence="8">Interacts with MAEA and WDR26, components of the CTLH complex that contains GID4, RANBP9 and/or RANBP10, MKLN1, MAEA, RMND5A (or alternatively its paralog RMND5B), GID8, ARMC8, WDR26 and YPEL5.</text>
</comment>
<evidence type="ECO:0000256" key="5">
    <source>
        <dbReference type="ARBA" id="ARBA00022843"/>
    </source>
</evidence>
<dbReference type="SUPFAM" id="SSF54495">
    <property type="entry name" value="UBC-like"/>
    <property type="match status" value="1"/>
</dbReference>
<reference evidence="17 18" key="1">
    <citation type="submission" date="2017-12" db="EMBL/GenBank/DDBJ databases">
        <authorList>
            <person name="Pombert J.-F."/>
            <person name="Haag K.L."/>
            <person name="Ebert D."/>
        </authorList>
    </citation>
    <scope>NUCLEOTIDE SEQUENCE [LARGE SCALE GENOMIC DNA]</scope>
    <source>
        <strain evidence="17">IL-BN-2</strain>
    </source>
</reference>
<evidence type="ECO:0000256" key="7">
    <source>
        <dbReference type="ARBA" id="ARBA00060202"/>
    </source>
</evidence>
<keyword evidence="2 15" id="KW-0547">Nucleotide-binding</keyword>
<evidence type="ECO:0000256" key="4">
    <source>
        <dbReference type="ARBA" id="ARBA00022840"/>
    </source>
</evidence>
<evidence type="ECO:0000259" key="16">
    <source>
        <dbReference type="PROSITE" id="PS50127"/>
    </source>
</evidence>
<sequence length="168" mass="19100">MRIRNEICKLCNKNYGVVLKNDNFNDIEVTIEGPPETPFYGGKFVVNIHIPDDYPFKSPSIGFVTKVFHPNVDENSGSICLDVLNQVWSPLYDLLNVVEIFLPQLLSYPNALDPLNSEAANMYINDKPKYEKVVKEYVDKYAIPNIKEEKTYNVDNSSSSVDSDSIEI</sequence>
<evidence type="ECO:0000256" key="6">
    <source>
        <dbReference type="ARBA" id="ARBA00022990"/>
    </source>
</evidence>
<dbReference type="SMART" id="SM00212">
    <property type="entry name" value="UBCc"/>
    <property type="match status" value="1"/>
</dbReference>
<dbReference type="InterPro" id="IPR016135">
    <property type="entry name" value="UBQ-conjugating_enzyme/RWD"/>
</dbReference>
<dbReference type="CDD" id="cd23797">
    <property type="entry name" value="UBCc_UBE2H"/>
    <property type="match status" value="1"/>
</dbReference>
<dbReference type="InterPro" id="IPR000608">
    <property type="entry name" value="UBC"/>
</dbReference>
<dbReference type="FunFam" id="3.10.110.10:FF:000078">
    <property type="entry name" value="ubiquitin-conjugating enzyme E2 H isoform X2"/>
    <property type="match status" value="1"/>
</dbReference>
<evidence type="ECO:0000313" key="17">
    <source>
        <dbReference type="EMBL" id="TBT98482.1"/>
    </source>
</evidence>
<dbReference type="VEuPathDB" id="MicrosporidiaDB:CWI39_2414p0010"/>
<dbReference type="PROSITE" id="PS00183">
    <property type="entry name" value="UBC_1"/>
    <property type="match status" value="1"/>
</dbReference>
<organism evidence="17 18">
    <name type="scientific">Hamiltosporidium magnivora</name>
    <dbReference type="NCBI Taxonomy" id="148818"/>
    <lineage>
        <taxon>Eukaryota</taxon>
        <taxon>Fungi</taxon>
        <taxon>Fungi incertae sedis</taxon>
        <taxon>Microsporidia</taxon>
        <taxon>Dubosqiidae</taxon>
        <taxon>Hamiltosporidium</taxon>
    </lineage>
</organism>
<evidence type="ECO:0000256" key="10">
    <source>
        <dbReference type="ARBA" id="ARBA00076312"/>
    </source>
</evidence>
<comment type="caution">
    <text evidence="17">The sequence shown here is derived from an EMBL/GenBank/DDBJ whole genome shotgun (WGS) entry which is preliminary data.</text>
</comment>
<dbReference type="Gene3D" id="3.10.110.10">
    <property type="entry name" value="Ubiquitin Conjugating Enzyme"/>
    <property type="match status" value="1"/>
</dbReference>
<accession>A0A4Q9KUE8</accession>
<evidence type="ECO:0000256" key="11">
    <source>
        <dbReference type="ARBA" id="ARBA00077502"/>
    </source>
</evidence>
<dbReference type="InterPro" id="IPR023313">
    <property type="entry name" value="UBQ-conjugating_AS"/>
</dbReference>
<dbReference type="VEuPathDB" id="MicrosporidiaDB:CWI36_1845p0010"/>
<dbReference type="EMBL" id="PIXR01002414">
    <property type="protein sequence ID" value="TBT98482.1"/>
    <property type="molecule type" value="Genomic_DNA"/>
</dbReference>
<name>A0A4Q9KUE8_9MICR</name>
<evidence type="ECO:0000256" key="12">
    <source>
        <dbReference type="ARBA" id="ARBA00078369"/>
    </source>
</evidence>
<dbReference type="PROSITE" id="PS50127">
    <property type="entry name" value="UBC_2"/>
    <property type="match status" value="1"/>
</dbReference>
<keyword evidence="1" id="KW-0808">Transferase</keyword>
<feature type="domain" description="UBC core" evidence="16">
    <location>
        <begin position="1"/>
        <end position="143"/>
    </location>
</feature>
<evidence type="ECO:0000256" key="14">
    <source>
        <dbReference type="PROSITE-ProRule" id="PRU10133"/>
    </source>
</evidence>
<gene>
    <name evidence="17" type="ORF">CWI39_2414p0010</name>
</gene>
<dbReference type="AlphaFoldDB" id="A0A4Q9KUE8"/>
<evidence type="ECO:0000256" key="15">
    <source>
        <dbReference type="RuleBase" id="RU362109"/>
    </source>
</evidence>
<comment type="similarity">
    <text evidence="15">Belongs to the ubiquitin-conjugating enzyme family.</text>
</comment>
<comment type="function">
    <text evidence="7">Accepts ubiquitin from the E1 complex and catalyzes its covalent attachment to other proteins. E2 ubiquitin conjugating enzyme that transfers ubiquitin to MAEA, a core component of the CTLH E3 ubiquitin-protein ligase complex. In vitro catalyzes 'Lys-11'- and 'Lys-48'-linked polyubiquitination. Capable, in vitro, to ubiquitinate histone H2A.</text>
</comment>
<feature type="active site" description="Glycyl thioester intermediate" evidence="14">
    <location>
        <position position="80"/>
    </location>
</feature>
<protein>
    <recommendedName>
        <fullName evidence="9">Ubiquitin-conjugating enzyme E2 H</fullName>
    </recommendedName>
    <alternativeName>
        <fullName evidence="12">(E3-independent) E2 ubiquitin-conjugating enzyme H</fullName>
    </alternativeName>
    <alternativeName>
        <fullName evidence="10">E2 ubiquitin-conjugating enzyme H</fullName>
    </alternativeName>
    <alternativeName>
        <fullName evidence="13">Ubiquitin carrier protein H</fullName>
    </alternativeName>
    <alternativeName>
        <fullName evidence="11">Ubiquitin-protein ligase H</fullName>
    </alternativeName>
</protein>
<keyword evidence="4 15" id="KW-0067">ATP-binding</keyword>
<evidence type="ECO:0000256" key="13">
    <source>
        <dbReference type="ARBA" id="ARBA00082119"/>
    </source>
</evidence>
<dbReference type="Pfam" id="PF00179">
    <property type="entry name" value="UQ_con"/>
    <property type="match status" value="1"/>
</dbReference>
<dbReference type="GO" id="GO:0005524">
    <property type="term" value="F:ATP binding"/>
    <property type="evidence" value="ECO:0007669"/>
    <property type="project" value="UniProtKB-UniRule"/>
</dbReference>
<proteinExistence type="inferred from homology"/>
<dbReference type="Proteomes" id="UP000293045">
    <property type="component" value="Unassembled WGS sequence"/>
</dbReference>
<evidence type="ECO:0000256" key="2">
    <source>
        <dbReference type="ARBA" id="ARBA00022741"/>
    </source>
</evidence>
<keyword evidence="3 15" id="KW-0833">Ubl conjugation pathway</keyword>
<evidence type="ECO:0000256" key="1">
    <source>
        <dbReference type="ARBA" id="ARBA00022679"/>
    </source>
</evidence>
<evidence type="ECO:0000256" key="3">
    <source>
        <dbReference type="ARBA" id="ARBA00022786"/>
    </source>
</evidence>
<dbReference type="GO" id="GO:0004842">
    <property type="term" value="F:ubiquitin-protein transferase activity"/>
    <property type="evidence" value="ECO:0007669"/>
    <property type="project" value="UniProtKB-ARBA"/>
</dbReference>
<keyword evidence="5" id="KW-0832">Ubl conjugation</keyword>